<evidence type="ECO:0000256" key="7">
    <source>
        <dbReference type="ARBA" id="ARBA00023160"/>
    </source>
</evidence>
<accession>A0A3T0EB09</accession>
<evidence type="ECO:0000256" key="1">
    <source>
        <dbReference type="ARBA" id="ARBA00003761"/>
    </source>
</evidence>
<dbReference type="GO" id="GO:0009317">
    <property type="term" value="C:acetyl-CoA carboxylase complex"/>
    <property type="evidence" value="ECO:0007669"/>
    <property type="project" value="InterPro"/>
</dbReference>
<dbReference type="KEGG" id="gak:X907_1947"/>
<keyword evidence="7 9" id="KW-0275">Fatty acid biosynthesis</keyword>
<dbReference type="PROSITE" id="PS50968">
    <property type="entry name" value="BIOTINYL_LIPOYL"/>
    <property type="match status" value="1"/>
</dbReference>
<dbReference type="RefSeq" id="WP_127567436.1">
    <property type="nucleotide sequence ID" value="NZ_BMFB01000003.1"/>
</dbReference>
<comment type="function">
    <text evidence="1 9">This protein is a component of the acetyl coenzyme A carboxylase complex; first, biotin carboxylase catalyzes the carboxylation of the carrier protein and then the transcarboxylase transfers the carboxyl group to form malonyl-CoA.</text>
</comment>
<evidence type="ECO:0000256" key="2">
    <source>
        <dbReference type="ARBA" id="ARBA00005194"/>
    </source>
</evidence>
<dbReference type="CDD" id="cd06850">
    <property type="entry name" value="biotinyl_domain"/>
    <property type="match status" value="1"/>
</dbReference>
<keyword evidence="4 9" id="KW-0444">Lipid biosynthesis</keyword>
<protein>
    <recommendedName>
        <fullName evidence="3 9">Biotin carboxyl carrier protein of acetyl-CoA carboxylase</fullName>
    </recommendedName>
</protein>
<dbReference type="PRINTS" id="PR01071">
    <property type="entry name" value="ACOABIOTINCC"/>
</dbReference>
<evidence type="ECO:0000256" key="9">
    <source>
        <dbReference type="RuleBase" id="RU364072"/>
    </source>
</evidence>
<keyword evidence="11" id="KW-1185">Reference proteome</keyword>
<evidence type="ECO:0000256" key="3">
    <source>
        <dbReference type="ARBA" id="ARBA00017562"/>
    </source>
</evidence>
<keyword evidence="6 9" id="KW-0443">Lipid metabolism</keyword>
<dbReference type="InterPro" id="IPR001882">
    <property type="entry name" value="Biotin_BS"/>
</dbReference>
<dbReference type="OrthoDB" id="9811735at2"/>
<proteinExistence type="predicted"/>
<evidence type="ECO:0000256" key="5">
    <source>
        <dbReference type="ARBA" id="ARBA00022832"/>
    </source>
</evidence>
<dbReference type="PANTHER" id="PTHR45266:SF3">
    <property type="entry name" value="OXALOACETATE DECARBOXYLASE ALPHA CHAIN"/>
    <property type="match status" value="1"/>
</dbReference>
<dbReference type="Pfam" id="PF00364">
    <property type="entry name" value="Biotin_lipoyl"/>
    <property type="match status" value="1"/>
</dbReference>
<dbReference type="Proteomes" id="UP000286954">
    <property type="component" value="Chromosome"/>
</dbReference>
<dbReference type="UniPathway" id="UPA00094"/>
<dbReference type="GO" id="GO:0006633">
    <property type="term" value="P:fatty acid biosynthetic process"/>
    <property type="evidence" value="ECO:0007669"/>
    <property type="project" value="UniProtKB-UniPathway"/>
</dbReference>
<evidence type="ECO:0000313" key="10">
    <source>
        <dbReference type="EMBL" id="AZU04470.1"/>
    </source>
</evidence>
<keyword evidence="5 9" id="KW-0276">Fatty acid metabolism</keyword>
<reference evidence="10 11" key="1">
    <citation type="submission" date="2016-12" db="EMBL/GenBank/DDBJ databases">
        <title>The genome of dimorphic prosthecate Glycocaulis alkaliphilus 6b-8t, isolated from crude oil dictates its adaptability in petroleum environments.</title>
        <authorList>
            <person name="Wu X.-L."/>
            <person name="Geng S."/>
        </authorList>
    </citation>
    <scope>NUCLEOTIDE SEQUENCE [LARGE SCALE GENOMIC DNA]</scope>
    <source>
        <strain evidence="10 11">6B-8</strain>
    </source>
</reference>
<dbReference type="AlphaFoldDB" id="A0A3T0EB09"/>
<organism evidence="10 11">
    <name type="scientific">Glycocaulis alkaliphilus</name>
    <dbReference type="NCBI Taxonomy" id="1434191"/>
    <lineage>
        <taxon>Bacteria</taxon>
        <taxon>Pseudomonadati</taxon>
        <taxon>Pseudomonadota</taxon>
        <taxon>Alphaproteobacteria</taxon>
        <taxon>Maricaulales</taxon>
        <taxon>Maricaulaceae</taxon>
        <taxon>Glycocaulis</taxon>
    </lineage>
</organism>
<dbReference type="GO" id="GO:0003989">
    <property type="term" value="F:acetyl-CoA carboxylase activity"/>
    <property type="evidence" value="ECO:0007669"/>
    <property type="project" value="InterPro"/>
</dbReference>
<gene>
    <name evidence="10" type="ORF">X907_1947</name>
</gene>
<dbReference type="InterPro" id="IPR011053">
    <property type="entry name" value="Single_hybrid_motif"/>
</dbReference>
<name>A0A3T0EB09_9PROT</name>
<dbReference type="InterPro" id="IPR050709">
    <property type="entry name" value="Biotin_Carboxyl_Carrier/Decarb"/>
</dbReference>
<dbReference type="Gene3D" id="2.40.50.100">
    <property type="match status" value="1"/>
</dbReference>
<evidence type="ECO:0000256" key="4">
    <source>
        <dbReference type="ARBA" id="ARBA00022516"/>
    </source>
</evidence>
<dbReference type="EMBL" id="CP018911">
    <property type="protein sequence ID" value="AZU04470.1"/>
    <property type="molecule type" value="Genomic_DNA"/>
</dbReference>
<evidence type="ECO:0000256" key="6">
    <source>
        <dbReference type="ARBA" id="ARBA00023098"/>
    </source>
</evidence>
<evidence type="ECO:0000256" key="8">
    <source>
        <dbReference type="ARBA" id="ARBA00023267"/>
    </source>
</evidence>
<comment type="pathway">
    <text evidence="2 9">Lipid metabolism; fatty acid biosynthesis.</text>
</comment>
<dbReference type="SUPFAM" id="SSF51230">
    <property type="entry name" value="Single hybrid motif"/>
    <property type="match status" value="1"/>
</dbReference>
<sequence length="163" mass="16825">MASTPSKPGIDPKLIRQLADILNDTDLTEIEVAQGELHIRVAREVPAPVYTQAAPMAAAPVAAPAAPPASVAAAPSADPAPAAAKAANAVNSPMVGTVYLRPNPDADNFVKPGQSVKEGDTILLIEAMKTFNPITAPRSGKIGELLVSDAQPVEYGEPLFTLI</sequence>
<dbReference type="InterPro" id="IPR000089">
    <property type="entry name" value="Biotin_lipoyl"/>
</dbReference>
<dbReference type="PROSITE" id="PS00188">
    <property type="entry name" value="BIOTIN"/>
    <property type="match status" value="1"/>
</dbReference>
<evidence type="ECO:0000313" key="11">
    <source>
        <dbReference type="Proteomes" id="UP000286954"/>
    </source>
</evidence>
<keyword evidence="8 9" id="KW-0092">Biotin</keyword>
<dbReference type="NCBIfam" id="TIGR00531">
    <property type="entry name" value="BCCP"/>
    <property type="match status" value="1"/>
</dbReference>
<dbReference type="PANTHER" id="PTHR45266">
    <property type="entry name" value="OXALOACETATE DECARBOXYLASE ALPHA CHAIN"/>
    <property type="match status" value="1"/>
</dbReference>
<dbReference type="InterPro" id="IPR001249">
    <property type="entry name" value="AcCoA_biotinCC"/>
</dbReference>